<feature type="transmembrane region" description="Helical" evidence="10">
    <location>
        <begin position="66"/>
        <end position="84"/>
    </location>
</feature>
<evidence type="ECO:0000313" key="13">
    <source>
        <dbReference type="Proteomes" id="UP001319921"/>
    </source>
</evidence>
<keyword evidence="9" id="KW-0739">Sodium transport</keyword>
<feature type="transmembrane region" description="Helical" evidence="10">
    <location>
        <begin position="6"/>
        <end position="25"/>
    </location>
</feature>
<organism evidence="12 13">
    <name type="scientific">Saccharolobus caldissimus</name>
    <dbReference type="NCBI Taxonomy" id="1702097"/>
    <lineage>
        <taxon>Archaea</taxon>
        <taxon>Thermoproteota</taxon>
        <taxon>Thermoprotei</taxon>
        <taxon>Sulfolobales</taxon>
        <taxon>Sulfolobaceae</taxon>
        <taxon>Saccharolobus</taxon>
    </lineage>
</organism>
<dbReference type="Proteomes" id="UP001319921">
    <property type="component" value="Chromosome"/>
</dbReference>
<dbReference type="EMBL" id="AP025226">
    <property type="protein sequence ID" value="BDB98010.1"/>
    <property type="molecule type" value="Genomic_DNA"/>
</dbReference>
<keyword evidence="4 10" id="KW-0812">Transmembrane</keyword>
<feature type="transmembrane region" description="Helical" evidence="10">
    <location>
        <begin position="37"/>
        <end position="60"/>
    </location>
</feature>
<dbReference type="GO" id="GO:0006814">
    <property type="term" value="P:sodium ion transport"/>
    <property type="evidence" value="ECO:0007669"/>
    <property type="project" value="UniProtKB-KW"/>
</dbReference>
<dbReference type="InterPro" id="IPR038770">
    <property type="entry name" value="Na+/solute_symporter_sf"/>
</dbReference>
<feature type="transmembrane region" description="Helical" evidence="10">
    <location>
        <begin position="227"/>
        <end position="253"/>
    </location>
</feature>
<protein>
    <submittedName>
        <fullName evidence="12">Sodium:proton antiporter</fullName>
    </submittedName>
</protein>
<feature type="transmembrane region" description="Helical" evidence="10">
    <location>
        <begin position="366"/>
        <end position="385"/>
    </location>
</feature>
<evidence type="ECO:0000259" key="11">
    <source>
        <dbReference type="Pfam" id="PF00999"/>
    </source>
</evidence>
<dbReference type="InterPro" id="IPR006153">
    <property type="entry name" value="Cation/H_exchanger_TM"/>
</dbReference>
<gene>
    <name evidence="12" type="ORF">SACC_10270</name>
</gene>
<comment type="subcellular location">
    <subcellularLocation>
        <location evidence="1">Membrane</location>
        <topology evidence="1">Multi-pass membrane protein</topology>
    </subcellularLocation>
</comment>
<evidence type="ECO:0000256" key="2">
    <source>
        <dbReference type="ARBA" id="ARBA00022448"/>
    </source>
</evidence>
<evidence type="ECO:0000313" key="12">
    <source>
        <dbReference type="EMBL" id="BDB98010.1"/>
    </source>
</evidence>
<feature type="transmembrane region" description="Helical" evidence="10">
    <location>
        <begin position="157"/>
        <end position="180"/>
    </location>
</feature>
<dbReference type="PANTHER" id="PTHR43562">
    <property type="entry name" value="NAPA-TYPE SODIUM/HYDROGEN ANTIPORTER"/>
    <property type="match status" value="1"/>
</dbReference>
<feature type="domain" description="Cation/H+ exchanger transmembrane" evidence="11">
    <location>
        <begin position="17"/>
        <end position="387"/>
    </location>
</feature>
<keyword evidence="2" id="KW-0813">Transport</keyword>
<evidence type="ECO:0000256" key="6">
    <source>
        <dbReference type="ARBA" id="ARBA00023053"/>
    </source>
</evidence>
<feature type="transmembrane region" description="Helical" evidence="10">
    <location>
        <begin position="192"/>
        <end position="215"/>
    </location>
</feature>
<evidence type="ECO:0000256" key="4">
    <source>
        <dbReference type="ARBA" id="ARBA00022692"/>
    </source>
</evidence>
<dbReference type="KEGG" id="scas:SACC_10270"/>
<dbReference type="Gene3D" id="1.20.1530.20">
    <property type="match status" value="1"/>
</dbReference>
<evidence type="ECO:0000256" key="8">
    <source>
        <dbReference type="ARBA" id="ARBA00023136"/>
    </source>
</evidence>
<reference evidence="12 13" key="1">
    <citation type="journal article" date="2022" name="Microbiol. Resour. Announc.">
        <title>Complete Genome Sequence of the Hyperthermophilic and Acidophilic Archaeon Saccharolobus caldissimus Strain HS-3T.</title>
        <authorList>
            <person name="Sakai H.D."/>
            <person name="Kurosawa N."/>
        </authorList>
    </citation>
    <scope>NUCLEOTIDE SEQUENCE [LARGE SCALE GENOMIC DNA]</scope>
    <source>
        <strain evidence="12 13">JCM32116</strain>
    </source>
</reference>
<feature type="transmembrane region" description="Helical" evidence="10">
    <location>
        <begin position="303"/>
        <end position="325"/>
    </location>
</feature>
<dbReference type="AlphaFoldDB" id="A0AAQ4CQC9"/>
<name>A0AAQ4CQC9_9CREN</name>
<feature type="transmembrane region" description="Helical" evidence="10">
    <location>
        <begin position="123"/>
        <end position="145"/>
    </location>
</feature>
<keyword evidence="13" id="KW-1185">Reference proteome</keyword>
<accession>A0AAQ4CQC9</accession>
<proteinExistence type="predicted"/>
<dbReference type="RefSeq" id="WP_229571961.1">
    <property type="nucleotide sequence ID" value="NZ_AP025226.1"/>
</dbReference>
<evidence type="ECO:0000256" key="1">
    <source>
        <dbReference type="ARBA" id="ARBA00004141"/>
    </source>
</evidence>
<evidence type="ECO:0000256" key="9">
    <source>
        <dbReference type="ARBA" id="ARBA00023201"/>
    </source>
</evidence>
<feature type="transmembrane region" description="Helical" evidence="10">
    <location>
        <begin position="96"/>
        <end position="117"/>
    </location>
</feature>
<dbReference type="GeneID" id="68865772"/>
<sequence>MDQIYVALFDVSLFILIAEAIRSFLAKFNIPGLVGEILAGIAISPYAFGYLINDIAGFPLINIDNYIQFMAEFSIILLIFASGLEHGLAPMKSAGLYGFLGAFFGAFLPFIVSYYIYSPRLGIDSALILGVSMGATSLAAVVSIIEEERLKGRSINFIVSASAVDDIVDLILLSTVLAILQQKYINPESLSLKIIELIIVWLIILGVSVVVIPRIANKLSDKYIEEFPFVVLFGLTLLMVSLGYSPIISAFVAGVSLANSIKSIKIREISNTLLSIFGSLFFVVIGTEINLRAFSINTLILSLELTAIASIFKWLGILPFALIYLKNFRFANSVAIGMIPRGETGLVVASIGMSANALNQEEFESIVIMSLLTTLIGSIIFKALVKKKWI</sequence>
<dbReference type="GO" id="GO:0015297">
    <property type="term" value="F:antiporter activity"/>
    <property type="evidence" value="ECO:0007669"/>
    <property type="project" value="UniProtKB-KW"/>
</dbReference>
<dbReference type="GO" id="GO:0016020">
    <property type="term" value="C:membrane"/>
    <property type="evidence" value="ECO:0007669"/>
    <property type="project" value="UniProtKB-SubCell"/>
</dbReference>
<evidence type="ECO:0000256" key="5">
    <source>
        <dbReference type="ARBA" id="ARBA00022989"/>
    </source>
</evidence>
<dbReference type="GO" id="GO:1902600">
    <property type="term" value="P:proton transmembrane transport"/>
    <property type="evidence" value="ECO:0007669"/>
    <property type="project" value="InterPro"/>
</dbReference>
<keyword evidence="7" id="KW-0406">Ion transport</keyword>
<keyword evidence="6" id="KW-0915">Sodium</keyword>
<evidence type="ECO:0000256" key="3">
    <source>
        <dbReference type="ARBA" id="ARBA00022449"/>
    </source>
</evidence>
<keyword evidence="8 10" id="KW-0472">Membrane</keyword>
<keyword evidence="5 10" id="KW-1133">Transmembrane helix</keyword>
<evidence type="ECO:0000256" key="10">
    <source>
        <dbReference type="SAM" id="Phobius"/>
    </source>
</evidence>
<feature type="transmembrane region" description="Helical" evidence="10">
    <location>
        <begin position="273"/>
        <end position="291"/>
    </location>
</feature>
<dbReference type="Pfam" id="PF00999">
    <property type="entry name" value="Na_H_Exchanger"/>
    <property type="match status" value="1"/>
</dbReference>
<keyword evidence="3" id="KW-0050">Antiport</keyword>
<evidence type="ECO:0000256" key="7">
    <source>
        <dbReference type="ARBA" id="ARBA00023065"/>
    </source>
</evidence>
<dbReference type="PANTHER" id="PTHR43562:SF3">
    <property type="entry name" value="SODIUM ION_PROTON EXCHANGER (EUROFUNG)"/>
    <property type="match status" value="1"/>
</dbReference>